<keyword evidence="2" id="KW-0808">Transferase</keyword>
<dbReference type="Proteomes" id="UP000263833">
    <property type="component" value="Unassembled WGS sequence"/>
</dbReference>
<protein>
    <submittedName>
        <fullName evidence="2">Class I SAM-dependent methyltransferase</fullName>
    </submittedName>
</protein>
<sequence>MDDGVKNWLGKAAVAVGYDKQHITRTIAYREIDHWLDGIGADGRDALEISAGWKWRERQWGSFSEMNWPEHDICSEQLDRQFDIIIADNVWEHLLYPYRAARNVHAMLRPGGWFVNITPFLIRYHPIPTDCSRWTEVGMKHFLEEAGFDPERVVTGSWGNASAVKANLNRWVRTGWRRSLPNDERFPVTVWAMAQKS</sequence>
<comment type="caution">
    <text evidence="2">The sequence shown here is derived from an EMBL/GenBank/DDBJ whole genome shotgun (WGS) entry which is preliminary data.</text>
</comment>
<evidence type="ECO:0000259" key="1">
    <source>
        <dbReference type="Pfam" id="PF08242"/>
    </source>
</evidence>
<dbReference type="OrthoDB" id="163232at2"/>
<dbReference type="Pfam" id="PF08242">
    <property type="entry name" value="Methyltransf_12"/>
    <property type="match status" value="1"/>
</dbReference>
<evidence type="ECO:0000313" key="2">
    <source>
        <dbReference type="EMBL" id="RDV02778.1"/>
    </source>
</evidence>
<dbReference type="InterPro" id="IPR013217">
    <property type="entry name" value="Methyltransf_12"/>
</dbReference>
<feature type="domain" description="Methyltransferase type 12" evidence="1">
    <location>
        <begin position="54"/>
        <end position="114"/>
    </location>
</feature>
<evidence type="ECO:0000313" key="3">
    <source>
        <dbReference type="Proteomes" id="UP000263833"/>
    </source>
</evidence>
<dbReference type="EMBL" id="QRGP01000002">
    <property type="protein sequence ID" value="RDV02778.1"/>
    <property type="molecule type" value="Genomic_DNA"/>
</dbReference>
<accession>A0A371B5B6</accession>
<organism evidence="2 3">
    <name type="scientific">Sphingorhabdus pulchriflava</name>
    <dbReference type="NCBI Taxonomy" id="2292257"/>
    <lineage>
        <taxon>Bacteria</taxon>
        <taxon>Pseudomonadati</taxon>
        <taxon>Pseudomonadota</taxon>
        <taxon>Alphaproteobacteria</taxon>
        <taxon>Sphingomonadales</taxon>
        <taxon>Sphingomonadaceae</taxon>
        <taxon>Sphingorhabdus</taxon>
    </lineage>
</organism>
<dbReference type="GO" id="GO:0008168">
    <property type="term" value="F:methyltransferase activity"/>
    <property type="evidence" value="ECO:0007669"/>
    <property type="project" value="UniProtKB-KW"/>
</dbReference>
<keyword evidence="3" id="KW-1185">Reference proteome</keyword>
<name>A0A371B5B6_9SPHN</name>
<dbReference type="RefSeq" id="WP_115549880.1">
    <property type="nucleotide sequence ID" value="NZ_QRGP01000002.1"/>
</dbReference>
<dbReference type="GO" id="GO:0032259">
    <property type="term" value="P:methylation"/>
    <property type="evidence" value="ECO:0007669"/>
    <property type="project" value="UniProtKB-KW"/>
</dbReference>
<dbReference type="Gene3D" id="3.40.50.150">
    <property type="entry name" value="Vaccinia Virus protein VP39"/>
    <property type="match status" value="1"/>
</dbReference>
<dbReference type="InterPro" id="IPR029063">
    <property type="entry name" value="SAM-dependent_MTases_sf"/>
</dbReference>
<dbReference type="CDD" id="cd02440">
    <property type="entry name" value="AdoMet_MTases"/>
    <property type="match status" value="1"/>
</dbReference>
<proteinExistence type="predicted"/>
<gene>
    <name evidence="2" type="ORF">DXH95_12610</name>
</gene>
<dbReference type="SUPFAM" id="SSF53335">
    <property type="entry name" value="S-adenosyl-L-methionine-dependent methyltransferases"/>
    <property type="match status" value="1"/>
</dbReference>
<keyword evidence="2" id="KW-0489">Methyltransferase</keyword>
<reference evidence="3" key="1">
    <citation type="submission" date="2018-08" db="EMBL/GenBank/DDBJ databases">
        <authorList>
            <person name="Kim S.-J."/>
            <person name="Jung G.-Y."/>
        </authorList>
    </citation>
    <scope>NUCLEOTIDE SEQUENCE [LARGE SCALE GENOMIC DNA]</scope>
    <source>
        <strain evidence="3">GY_G</strain>
    </source>
</reference>
<dbReference type="AlphaFoldDB" id="A0A371B5B6"/>